<reference evidence="3" key="1">
    <citation type="journal article" date="2019" name="Int. J. Syst. Evol. Microbiol.">
        <title>The Global Catalogue of Microorganisms (GCM) 10K type strain sequencing project: providing services to taxonomists for standard genome sequencing and annotation.</title>
        <authorList>
            <consortium name="The Broad Institute Genomics Platform"/>
            <consortium name="The Broad Institute Genome Sequencing Center for Infectious Disease"/>
            <person name="Wu L."/>
            <person name="Ma J."/>
        </authorList>
    </citation>
    <scope>NUCLEOTIDE SEQUENCE [LARGE SCALE GENOMIC DNA]</scope>
    <source>
        <strain evidence="3">KCTC 23707</strain>
    </source>
</reference>
<dbReference type="Proteomes" id="UP001597308">
    <property type="component" value="Unassembled WGS sequence"/>
</dbReference>
<dbReference type="RefSeq" id="WP_378797925.1">
    <property type="nucleotide sequence ID" value="NZ_JBHUER010000003.1"/>
</dbReference>
<evidence type="ECO:0000313" key="3">
    <source>
        <dbReference type="Proteomes" id="UP001597308"/>
    </source>
</evidence>
<feature type="region of interest" description="Disordered" evidence="1">
    <location>
        <begin position="84"/>
        <end position="108"/>
    </location>
</feature>
<evidence type="ECO:0000256" key="1">
    <source>
        <dbReference type="SAM" id="MobiDB-lite"/>
    </source>
</evidence>
<sequence length="108" mass="11563">MSSSHEASKRPAAPGAVKRRALPQGRSPSYEIDFPRRPKGVSIIAALFGSLREAWSRGGEAVADAYASSARVVLDHKEALEDLAAERRHGPRPEASTKNRAAKLESGS</sequence>
<feature type="compositionally biased region" description="Basic and acidic residues" evidence="1">
    <location>
        <begin position="84"/>
        <end position="97"/>
    </location>
</feature>
<protein>
    <recommendedName>
        <fullName evidence="4">DUF982 domain-containing protein</fullName>
    </recommendedName>
</protein>
<organism evidence="2 3">
    <name type="scientific">Methylopila henanensis</name>
    <dbReference type="NCBI Taxonomy" id="873516"/>
    <lineage>
        <taxon>Bacteria</taxon>
        <taxon>Pseudomonadati</taxon>
        <taxon>Pseudomonadota</taxon>
        <taxon>Alphaproteobacteria</taxon>
        <taxon>Hyphomicrobiales</taxon>
        <taxon>Methylopilaceae</taxon>
        <taxon>Methylopila</taxon>
    </lineage>
</organism>
<proteinExistence type="predicted"/>
<gene>
    <name evidence="2" type="ORF">ACFSCV_05900</name>
</gene>
<evidence type="ECO:0000313" key="2">
    <source>
        <dbReference type="EMBL" id="MFD1702537.1"/>
    </source>
</evidence>
<dbReference type="EMBL" id="JBHUER010000003">
    <property type="protein sequence ID" value="MFD1702537.1"/>
    <property type="molecule type" value="Genomic_DNA"/>
</dbReference>
<keyword evidence="3" id="KW-1185">Reference proteome</keyword>
<comment type="caution">
    <text evidence="2">The sequence shown here is derived from an EMBL/GenBank/DDBJ whole genome shotgun (WGS) entry which is preliminary data.</text>
</comment>
<accession>A0ABW4K6H1</accession>
<evidence type="ECO:0008006" key="4">
    <source>
        <dbReference type="Google" id="ProtNLM"/>
    </source>
</evidence>
<feature type="region of interest" description="Disordered" evidence="1">
    <location>
        <begin position="1"/>
        <end position="35"/>
    </location>
</feature>
<name>A0ABW4K6H1_9HYPH</name>